<dbReference type="SUPFAM" id="SSF52402">
    <property type="entry name" value="Adenine nucleotide alpha hydrolases-like"/>
    <property type="match status" value="1"/>
</dbReference>
<dbReference type="Pfam" id="PF00582">
    <property type="entry name" value="Usp"/>
    <property type="match status" value="1"/>
</dbReference>
<evidence type="ECO:0000313" key="8">
    <source>
        <dbReference type="Proteomes" id="UP000199648"/>
    </source>
</evidence>
<gene>
    <name evidence="7" type="ORF">SAMN03097708_03329</name>
</gene>
<dbReference type="GO" id="GO:0005737">
    <property type="term" value="C:cytoplasm"/>
    <property type="evidence" value="ECO:0007669"/>
    <property type="project" value="UniProtKB-SubCell"/>
</dbReference>
<dbReference type="AlphaFoldDB" id="A0A1G5R3K8"/>
<dbReference type="InterPro" id="IPR014729">
    <property type="entry name" value="Rossmann-like_a/b/a_fold"/>
</dbReference>
<name>A0A1G5R3K8_9GAMM</name>
<evidence type="ECO:0000256" key="1">
    <source>
        <dbReference type="ARBA" id="ARBA00004496"/>
    </source>
</evidence>
<dbReference type="InterPro" id="IPR006016">
    <property type="entry name" value="UspA"/>
</dbReference>
<dbReference type="RefSeq" id="WP_092999402.1">
    <property type="nucleotide sequence ID" value="NZ_FMWD01000023.1"/>
</dbReference>
<dbReference type="PANTHER" id="PTHR46268:SF23">
    <property type="entry name" value="UNIVERSAL STRESS PROTEIN A-RELATED"/>
    <property type="match status" value="1"/>
</dbReference>
<dbReference type="InterPro" id="IPR006015">
    <property type="entry name" value="Universal_stress_UspA"/>
</dbReference>
<dbReference type="PANTHER" id="PTHR46268">
    <property type="entry name" value="STRESS RESPONSE PROTEIN NHAX"/>
    <property type="match status" value="1"/>
</dbReference>
<comment type="similarity">
    <text evidence="2 5">Belongs to the universal stress protein A family.</text>
</comment>
<evidence type="ECO:0000256" key="3">
    <source>
        <dbReference type="ARBA" id="ARBA00011738"/>
    </source>
</evidence>
<dbReference type="PIRSF" id="PIRSF006276">
    <property type="entry name" value="UspA"/>
    <property type="match status" value="1"/>
</dbReference>
<accession>A0A1G5R3K8</accession>
<keyword evidence="4 5" id="KW-0963">Cytoplasm</keyword>
<keyword evidence="8" id="KW-1185">Reference proteome</keyword>
<comment type="subunit">
    <text evidence="3">Homodimer.</text>
</comment>
<dbReference type="Proteomes" id="UP000199648">
    <property type="component" value="Unassembled WGS sequence"/>
</dbReference>
<evidence type="ECO:0000256" key="5">
    <source>
        <dbReference type="PIRNR" id="PIRNR006276"/>
    </source>
</evidence>
<dbReference type="EMBL" id="FMWD01000023">
    <property type="protein sequence ID" value="SCZ68438.1"/>
    <property type="molecule type" value="Genomic_DNA"/>
</dbReference>
<comment type="subcellular location">
    <subcellularLocation>
        <location evidence="1 5">Cytoplasm</location>
    </subcellularLocation>
</comment>
<proteinExistence type="inferred from homology"/>
<evidence type="ECO:0000259" key="6">
    <source>
        <dbReference type="Pfam" id="PF00582"/>
    </source>
</evidence>
<evidence type="ECO:0000256" key="4">
    <source>
        <dbReference type="ARBA" id="ARBA00022490"/>
    </source>
</evidence>
<dbReference type="OrthoDB" id="9792500at2"/>
<organism evidence="7 8">
    <name type="scientific">Thiohalomonas denitrificans</name>
    <dbReference type="NCBI Taxonomy" id="415747"/>
    <lineage>
        <taxon>Bacteria</taxon>
        <taxon>Pseudomonadati</taxon>
        <taxon>Pseudomonadota</taxon>
        <taxon>Gammaproteobacteria</taxon>
        <taxon>Thiohalomonadales</taxon>
        <taxon>Thiohalomonadaceae</taxon>
        <taxon>Thiohalomonas</taxon>
    </lineage>
</organism>
<reference evidence="7 8" key="1">
    <citation type="submission" date="2016-10" db="EMBL/GenBank/DDBJ databases">
        <authorList>
            <person name="de Groot N.N."/>
        </authorList>
    </citation>
    <scope>NUCLEOTIDE SEQUENCE [LARGE SCALE GENOMIC DNA]</scope>
    <source>
        <strain evidence="7 8">HLD2</strain>
    </source>
</reference>
<sequence>MSGYRKILLAVDFTDEADRVCERALSLANLYDAELYLVHVIEPLIIDPAYDILPALPAGFEKELADNARERLREIGHRLGIPENRQAVKLGSTKAGIIGQAEELGCDLIVLGSHGRHGPALLLGSTANAVLHSASCDVLAVRIHDQSGE</sequence>
<feature type="domain" description="UspA" evidence="6">
    <location>
        <begin position="4"/>
        <end position="142"/>
    </location>
</feature>
<evidence type="ECO:0000313" key="7">
    <source>
        <dbReference type="EMBL" id="SCZ68438.1"/>
    </source>
</evidence>
<protein>
    <recommendedName>
        <fullName evidence="5">Universal stress protein</fullName>
    </recommendedName>
</protein>
<dbReference type="Gene3D" id="3.40.50.620">
    <property type="entry name" value="HUPs"/>
    <property type="match status" value="1"/>
</dbReference>
<evidence type="ECO:0000256" key="2">
    <source>
        <dbReference type="ARBA" id="ARBA00008791"/>
    </source>
</evidence>
<dbReference type="PRINTS" id="PR01438">
    <property type="entry name" value="UNVRSLSTRESS"/>
</dbReference>
<dbReference type="STRING" id="415747.SAMN03097708_03329"/>